<dbReference type="Proteomes" id="UP000024635">
    <property type="component" value="Unassembled WGS sequence"/>
</dbReference>
<sequence>MVMIMMEFTMNSAIAKTDPKDPDGCTFEILLRFLFIIDTAEKAIVTVKKVCEIKKNSVVLYMTYKIYNIQ</sequence>
<gene>
    <name evidence="1" type="primary">Acey_s0764.g2149</name>
    <name evidence="1" type="ORF">Y032_0764g2149</name>
</gene>
<evidence type="ECO:0000313" key="2">
    <source>
        <dbReference type="Proteomes" id="UP000024635"/>
    </source>
</evidence>
<proteinExistence type="predicted"/>
<comment type="caution">
    <text evidence="1">The sequence shown here is derived from an EMBL/GenBank/DDBJ whole genome shotgun (WGS) entry which is preliminary data.</text>
</comment>
<accession>A0A016WFL6</accession>
<dbReference type="EMBL" id="JARK01000364">
    <property type="protein sequence ID" value="EYC37818.1"/>
    <property type="molecule type" value="Genomic_DNA"/>
</dbReference>
<dbReference type="AlphaFoldDB" id="A0A016WFL6"/>
<organism evidence="1 2">
    <name type="scientific">Ancylostoma ceylanicum</name>
    <dbReference type="NCBI Taxonomy" id="53326"/>
    <lineage>
        <taxon>Eukaryota</taxon>
        <taxon>Metazoa</taxon>
        <taxon>Ecdysozoa</taxon>
        <taxon>Nematoda</taxon>
        <taxon>Chromadorea</taxon>
        <taxon>Rhabditida</taxon>
        <taxon>Rhabditina</taxon>
        <taxon>Rhabditomorpha</taxon>
        <taxon>Strongyloidea</taxon>
        <taxon>Ancylostomatidae</taxon>
        <taxon>Ancylostomatinae</taxon>
        <taxon>Ancylostoma</taxon>
    </lineage>
</organism>
<evidence type="ECO:0000313" key="1">
    <source>
        <dbReference type="EMBL" id="EYC37818.1"/>
    </source>
</evidence>
<name>A0A016WFL6_9BILA</name>
<protein>
    <submittedName>
        <fullName evidence="1">Uncharacterized protein</fullName>
    </submittedName>
</protein>
<reference evidence="2" key="1">
    <citation type="journal article" date="2015" name="Nat. Genet.">
        <title>The genome and transcriptome of the zoonotic hookworm Ancylostoma ceylanicum identify infection-specific gene families.</title>
        <authorList>
            <person name="Schwarz E.M."/>
            <person name="Hu Y."/>
            <person name="Antoshechkin I."/>
            <person name="Miller M.M."/>
            <person name="Sternberg P.W."/>
            <person name="Aroian R.V."/>
        </authorList>
    </citation>
    <scope>NUCLEOTIDE SEQUENCE</scope>
    <source>
        <strain evidence="2">HY135</strain>
    </source>
</reference>
<keyword evidence="2" id="KW-1185">Reference proteome</keyword>